<dbReference type="AlphaFoldDB" id="A0A3M7SID6"/>
<dbReference type="Gene3D" id="3.60.20.30">
    <property type="entry name" value="(Glycosyl)asparaginase"/>
    <property type="match status" value="1"/>
</dbReference>
<dbReference type="OrthoDB" id="77601at2759"/>
<dbReference type="EMBL" id="REGN01001318">
    <property type="protein sequence ID" value="RNA35502.1"/>
    <property type="molecule type" value="Genomic_DNA"/>
</dbReference>
<dbReference type="GO" id="GO:0004298">
    <property type="term" value="F:threonine-type endopeptidase activity"/>
    <property type="evidence" value="ECO:0007669"/>
    <property type="project" value="TreeGrafter"/>
</dbReference>
<dbReference type="PANTHER" id="PTHR10188">
    <property type="entry name" value="L-ASPARAGINASE"/>
    <property type="match status" value="1"/>
</dbReference>
<comment type="similarity">
    <text evidence="1">Belongs to the Ntn-hydrolase family.</text>
</comment>
<dbReference type="STRING" id="10195.A0A3M7SID6"/>
<organism evidence="2 3">
    <name type="scientific">Brachionus plicatilis</name>
    <name type="common">Marine rotifer</name>
    <name type="synonym">Brachionus muelleri</name>
    <dbReference type="NCBI Taxonomy" id="10195"/>
    <lineage>
        <taxon>Eukaryota</taxon>
        <taxon>Metazoa</taxon>
        <taxon>Spiralia</taxon>
        <taxon>Gnathifera</taxon>
        <taxon>Rotifera</taxon>
        <taxon>Eurotatoria</taxon>
        <taxon>Monogononta</taxon>
        <taxon>Pseudotrocha</taxon>
        <taxon>Ploima</taxon>
        <taxon>Brachionidae</taxon>
        <taxon>Brachionus</taxon>
    </lineage>
</organism>
<evidence type="ECO:0000256" key="1">
    <source>
        <dbReference type="ARBA" id="ARBA00010872"/>
    </source>
</evidence>
<dbReference type="PANTHER" id="PTHR10188:SF8">
    <property type="entry name" value="THREONINE ASPARTASE 1"/>
    <property type="match status" value="1"/>
</dbReference>
<name>A0A3M7SID6_BRAPC</name>
<dbReference type="GO" id="GO:0005737">
    <property type="term" value="C:cytoplasm"/>
    <property type="evidence" value="ECO:0007669"/>
    <property type="project" value="TreeGrafter"/>
</dbReference>
<dbReference type="InterPro" id="IPR000246">
    <property type="entry name" value="Peptidase_T2"/>
</dbReference>
<gene>
    <name evidence="2" type="ORF">BpHYR1_039971</name>
</gene>
<dbReference type="SUPFAM" id="SSF56235">
    <property type="entry name" value="N-terminal nucleophile aminohydrolases (Ntn hydrolases)"/>
    <property type="match status" value="1"/>
</dbReference>
<sequence>MFGCGCWVEQDIKTSDEEVNSIGICTTGCGEYIIKSLFAKECAQNILRNLNKTDYDLNQFFKKYFFDAPLLKKFDDKLIGALICKLSSYQNNEKNLELIVAHTTPSMCFGYVSSNMIKPTSVMSRMSENNLSIRECVQITNFNIKFRSKLDQISQNEVNHEEETSNKRQKI</sequence>
<keyword evidence="3" id="KW-1185">Reference proteome</keyword>
<protein>
    <submittedName>
        <fullName evidence="2">Threonine aspartase 1-like</fullName>
    </submittedName>
</protein>
<dbReference type="Proteomes" id="UP000276133">
    <property type="component" value="Unassembled WGS sequence"/>
</dbReference>
<accession>A0A3M7SID6</accession>
<dbReference type="InterPro" id="IPR029055">
    <property type="entry name" value="Ntn_hydrolases_N"/>
</dbReference>
<evidence type="ECO:0000313" key="2">
    <source>
        <dbReference type="EMBL" id="RNA35502.1"/>
    </source>
</evidence>
<dbReference type="GO" id="GO:0051604">
    <property type="term" value="P:protein maturation"/>
    <property type="evidence" value="ECO:0007669"/>
    <property type="project" value="TreeGrafter"/>
</dbReference>
<proteinExistence type="inferred from homology"/>
<reference evidence="2 3" key="1">
    <citation type="journal article" date="2018" name="Sci. Rep.">
        <title>Genomic signatures of local adaptation to the degree of environmental predictability in rotifers.</title>
        <authorList>
            <person name="Franch-Gras L."/>
            <person name="Hahn C."/>
            <person name="Garcia-Roger E.M."/>
            <person name="Carmona M.J."/>
            <person name="Serra M."/>
            <person name="Gomez A."/>
        </authorList>
    </citation>
    <scope>NUCLEOTIDE SEQUENCE [LARGE SCALE GENOMIC DNA]</scope>
    <source>
        <strain evidence="2">HYR1</strain>
    </source>
</reference>
<comment type="caution">
    <text evidence="2">The sequence shown here is derived from an EMBL/GenBank/DDBJ whole genome shotgun (WGS) entry which is preliminary data.</text>
</comment>
<evidence type="ECO:0000313" key="3">
    <source>
        <dbReference type="Proteomes" id="UP000276133"/>
    </source>
</evidence>